<dbReference type="Pfam" id="PF02374">
    <property type="entry name" value="ArsA_ATPase"/>
    <property type="match status" value="1"/>
</dbReference>
<dbReference type="Gene3D" id="2.60.40.790">
    <property type="match status" value="1"/>
</dbReference>
<evidence type="ECO:0000259" key="2">
    <source>
        <dbReference type="Pfam" id="PF02374"/>
    </source>
</evidence>
<sequence length="388" mass="40312">MATRTVLVSGPESGRIAAATALHHARQGSDTLLLAADDPHRAVDDLLGVRLGPGPVDLERHLAAVRLDEQAAFRAALDGYRDRLAPALDLIGAQPLDPDELAPLPGTRALALLRALPRAKAEVLVVAAPPPAELIATLALPAQLERYLARLLPEQRQAARALRPLLAGLAGVPMPTDKLFEARAAASAALAEAAAAITAPGTTVRLVLDAARPAPRALARIRAGLALHGLPLDAVVAHGALPAAATGSADPWLAAAAARQDEQLAAVAEQVGGAPVLVARQPDGDLETLAERLYAAGAPRPPAPAEPRVEDRLAEENRLVWHLPLPGADRGELELLRRGDELVLGVGGYRRVLALPSGLRRCTVSGAGLADGVLSVRFTPDPALWPRG</sequence>
<dbReference type="AlphaFoldDB" id="A0A8G1UIT3"/>
<evidence type="ECO:0000313" key="4">
    <source>
        <dbReference type="EMBL" id="ROR44831.1"/>
    </source>
</evidence>
<name>A0A8G1UIT3_9ACTN</name>
<reference evidence="4 5" key="1">
    <citation type="submission" date="2018-11" db="EMBL/GenBank/DDBJ databases">
        <title>Sequencing the genomes of 1000 actinobacteria strains.</title>
        <authorList>
            <person name="Klenk H.-P."/>
        </authorList>
    </citation>
    <scope>NUCLEOTIDE SEQUENCE [LARGE SCALE GENOMIC DNA]</scope>
    <source>
        <strain evidence="4 5">DSM 44780</strain>
    </source>
</reference>
<keyword evidence="4" id="KW-0067">ATP-binding</keyword>
<proteinExistence type="inferred from homology"/>
<feature type="domain" description="ArsA/GET3 Anion-transporting ATPase-like" evidence="2">
    <location>
        <begin position="16"/>
        <end position="270"/>
    </location>
</feature>
<dbReference type="InterPro" id="IPR040612">
    <property type="entry name" value="ArsA_HSP20-like"/>
</dbReference>
<accession>A0A8G1UIT3</accession>
<organism evidence="4 5">
    <name type="scientific">Kitasatospora cineracea</name>
    <dbReference type="NCBI Taxonomy" id="88074"/>
    <lineage>
        <taxon>Bacteria</taxon>
        <taxon>Bacillati</taxon>
        <taxon>Actinomycetota</taxon>
        <taxon>Actinomycetes</taxon>
        <taxon>Kitasatosporales</taxon>
        <taxon>Streptomycetaceae</taxon>
        <taxon>Kitasatospora</taxon>
    </lineage>
</organism>
<dbReference type="RefSeq" id="WP_123556396.1">
    <property type="nucleotide sequence ID" value="NZ_RJVJ01000001.1"/>
</dbReference>
<dbReference type="EMBL" id="RJVJ01000001">
    <property type="protein sequence ID" value="ROR44831.1"/>
    <property type="molecule type" value="Genomic_DNA"/>
</dbReference>
<dbReference type="GO" id="GO:0005524">
    <property type="term" value="F:ATP binding"/>
    <property type="evidence" value="ECO:0007669"/>
    <property type="project" value="UniProtKB-KW"/>
</dbReference>
<gene>
    <name evidence="4" type="ORF">EDD39_3041</name>
</gene>
<evidence type="ECO:0000259" key="3">
    <source>
        <dbReference type="Pfam" id="PF17886"/>
    </source>
</evidence>
<dbReference type="SUPFAM" id="SSF52540">
    <property type="entry name" value="P-loop containing nucleoside triphosphate hydrolases"/>
    <property type="match status" value="1"/>
</dbReference>
<comment type="caution">
    <text evidence="4">The sequence shown here is derived from an EMBL/GenBank/DDBJ whole genome shotgun (WGS) entry which is preliminary data.</text>
</comment>
<comment type="similarity">
    <text evidence="1">Belongs to the arsA ATPase family.</text>
</comment>
<evidence type="ECO:0000256" key="1">
    <source>
        <dbReference type="ARBA" id="ARBA00011040"/>
    </source>
</evidence>
<evidence type="ECO:0000313" key="5">
    <source>
        <dbReference type="Proteomes" id="UP000267408"/>
    </source>
</evidence>
<dbReference type="InterPro" id="IPR027417">
    <property type="entry name" value="P-loop_NTPase"/>
</dbReference>
<dbReference type="Gene3D" id="3.40.50.300">
    <property type="entry name" value="P-loop containing nucleotide triphosphate hydrolases"/>
    <property type="match status" value="1"/>
</dbReference>
<dbReference type="Pfam" id="PF17886">
    <property type="entry name" value="ArsA_HSP20"/>
    <property type="match status" value="1"/>
</dbReference>
<dbReference type="InterPro" id="IPR025723">
    <property type="entry name" value="ArsA/GET3_ATPase-like"/>
</dbReference>
<dbReference type="OrthoDB" id="9780677at2"/>
<dbReference type="Proteomes" id="UP000267408">
    <property type="component" value="Unassembled WGS sequence"/>
</dbReference>
<dbReference type="InterPro" id="IPR008978">
    <property type="entry name" value="HSP20-like_chaperone"/>
</dbReference>
<feature type="domain" description="ArsA HSP20-like" evidence="3">
    <location>
        <begin position="317"/>
        <end position="378"/>
    </location>
</feature>
<protein>
    <submittedName>
        <fullName evidence="4">Arsenite efflux ATP-binding protein ArsA</fullName>
    </submittedName>
</protein>
<keyword evidence="4" id="KW-0547">Nucleotide-binding</keyword>